<feature type="region of interest" description="Disordered" evidence="1">
    <location>
        <begin position="437"/>
        <end position="458"/>
    </location>
</feature>
<accession>A0ABQ0P4B2</accession>
<evidence type="ECO:0000256" key="1">
    <source>
        <dbReference type="SAM" id="MobiDB-lite"/>
    </source>
</evidence>
<gene>
    <name evidence="2" type="ORF">AA12717_0937</name>
</gene>
<evidence type="ECO:0008006" key="4">
    <source>
        <dbReference type="Google" id="ProtNLM"/>
    </source>
</evidence>
<protein>
    <recommendedName>
        <fullName evidence="4">DUF1173 family protein</fullName>
    </recommendedName>
</protein>
<proteinExistence type="predicted"/>
<dbReference type="Pfam" id="PF06666">
    <property type="entry name" value="DUF1173"/>
    <property type="match status" value="2"/>
</dbReference>
<evidence type="ECO:0000313" key="2">
    <source>
        <dbReference type="EMBL" id="GBQ21589.1"/>
    </source>
</evidence>
<keyword evidence="3" id="KW-1185">Reference proteome</keyword>
<reference evidence="2" key="1">
    <citation type="submission" date="2013-04" db="EMBL/GenBank/DDBJ databases">
        <title>The genome sequencing project of 58 acetic acid bacteria.</title>
        <authorList>
            <person name="Okamoto-Kainuma A."/>
            <person name="Ishikawa M."/>
            <person name="Umino S."/>
            <person name="Koizumi Y."/>
            <person name="Shiwa Y."/>
            <person name="Yoshikawa H."/>
            <person name="Matsutani M."/>
            <person name="Matsushita K."/>
        </authorList>
    </citation>
    <scope>NUCLEOTIDE SEQUENCE</scope>
    <source>
        <strain evidence="2">DSM 12717</strain>
    </source>
</reference>
<organism evidence="2 3">
    <name type="scientific">Gluconacetobacter sacchari DSM 12717</name>
    <dbReference type="NCBI Taxonomy" id="1307940"/>
    <lineage>
        <taxon>Bacteria</taxon>
        <taxon>Pseudomonadati</taxon>
        <taxon>Pseudomonadota</taxon>
        <taxon>Alphaproteobacteria</taxon>
        <taxon>Acetobacterales</taxon>
        <taxon>Acetobacteraceae</taxon>
        <taxon>Gluconacetobacter</taxon>
    </lineage>
</organism>
<name>A0ABQ0P4B2_9PROT</name>
<comment type="caution">
    <text evidence="2">The sequence shown here is derived from an EMBL/GenBank/DDBJ whole genome shotgun (WGS) entry which is preliminary data.</text>
</comment>
<dbReference type="Proteomes" id="UP001060895">
    <property type="component" value="Unassembled WGS sequence"/>
</dbReference>
<dbReference type="EMBL" id="BAQP01000035">
    <property type="protein sequence ID" value="GBQ21589.1"/>
    <property type="molecule type" value="Genomic_DNA"/>
</dbReference>
<evidence type="ECO:0000313" key="3">
    <source>
        <dbReference type="Proteomes" id="UP001060895"/>
    </source>
</evidence>
<sequence>MINNRPQTWLTFPSAMGGPPERVDYAWRLSRPAVFQACLARHHGKLPRPHCDCHDQGRPLQLSIKGRTDEVEGQRRTVYHLACQKQEGPLHRPGCPFHGTSEIGQSDAARMPAIRSHEDGTVSMTVDIPFGLAKSVADAEGPREQERERGRFGSGGLQRNRLTLLGLLWAIWDRAHLSGWSPAQTKARFPRVLRQRLLTAMAGLETNGVALAQVADVVLWKADCRATALQDLAVRNSGRSRVLLIGRLSALPMPAPTPHAPDRWRMSLDGTSDVGLSVFIERGRLGNWAGRYPLAARVLGGTDRPSVGANVFVILTATMRVYAPPAGPTRVIADVQDYALMETSLQMVPVASALELRVADDLVAAGRRFSKPLRYDPDAEPVLPDFVLQDTGAAGRRTPMEVFGRTDEAYQARQAEKTAWYDLRYGRAGWWSWEPAIQPEPPPFPPAALHGQDPDARR</sequence>
<dbReference type="InterPro" id="IPR009553">
    <property type="entry name" value="DUF1173"/>
</dbReference>